<reference evidence="3" key="1">
    <citation type="submission" date="2022-08" db="EMBL/GenBank/DDBJ databases">
        <title>Novel sulfate-reducing endosymbionts in the free-living metamonad Anaeramoeba.</title>
        <authorList>
            <person name="Jerlstrom-Hultqvist J."/>
            <person name="Cepicka I."/>
            <person name="Gallot-Lavallee L."/>
            <person name="Salas-Leiva D."/>
            <person name="Curtis B.A."/>
            <person name="Zahonova K."/>
            <person name="Pipaliya S."/>
            <person name="Dacks J."/>
            <person name="Roger A.J."/>
        </authorList>
    </citation>
    <scope>NUCLEOTIDE SEQUENCE</scope>
    <source>
        <strain evidence="3">Schooner1</strain>
    </source>
</reference>
<dbReference type="Pfam" id="PF01399">
    <property type="entry name" value="PCI"/>
    <property type="match status" value="1"/>
</dbReference>
<comment type="caution">
    <text evidence="3">The sequence shown here is derived from an EMBL/GenBank/DDBJ whole genome shotgun (WGS) entry which is preliminary data.</text>
</comment>
<protein>
    <submittedName>
        <fullName evidence="3">Cop9 signalosome complex subunit 2</fullName>
    </submittedName>
</protein>
<dbReference type="SUPFAM" id="SSF46785">
    <property type="entry name" value="Winged helix' DNA-binding domain"/>
    <property type="match status" value="1"/>
</dbReference>
<feature type="domain" description="PCI" evidence="2">
    <location>
        <begin position="279"/>
        <end position="447"/>
    </location>
</feature>
<dbReference type="SMART" id="SM00088">
    <property type="entry name" value="PINT"/>
    <property type="match status" value="1"/>
</dbReference>
<accession>A0ABQ8YFB1</accession>
<dbReference type="InterPro" id="IPR000717">
    <property type="entry name" value="PCI_dom"/>
</dbReference>
<feature type="region of interest" description="Disordered" evidence="1">
    <location>
        <begin position="1"/>
        <end position="56"/>
    </location>
</feature>
<dbReference type="SMART" id="SM00753">
    <property type="entry name" value="PAM"/>
    <property type="match status" value="1"/>
</dbReference>
<evidence type="ECO:0000313" key="4">
    <source>
        <dbReference type="Proteomes" id="UP001150062"/>
    </source>
</evidence>
<keyword evidence="4" id="KW-1185">Reference proteome</keyword>
<dbReference type="Proteomes" id="UP001150062">
    <property type="component" value="Unassembled WGS sequence"/>
</dbReference>
<dbReference type="PROSITE" id="PS50250">
    <property type="entry name" value="PCI"/>
    <property type="match status" value="1"/>
</dbReference>
<dbReference type="PANTHER" id="PTHR10678">
    <property type="entry name" value="26S PROTEASOME NON-ATPASE REGULATORY SUBUNIT 11/COP9 SIGNALOSOME COMPLEX SUBUNIT 2"/>
    <property type="match status" value="1"/>
</dbReference>
<gene>
    <name evidence="3" type="ORF">M0813_22433</name>
</gene>
<dbReference type="InterPro" id="IPR050871">
    <property type="entry name" value="26S_Proteasome/COP9_Components"/>
</dbReference>
<dbReference type="InterPro" id="IPR036390">
    <property type="entry name" value="WH_DNA-bd_sf"/>
</dbReference>
<feature type="compositionally biased region" description="Low complexity" evidence="1">
    <location>
        <begin position="16"/>
        <end position="31"/>
    </location>
</feature>
<evidence type="ECO:0000259" key="2">
    <source>
        <dbReference type="PROSITE" id="PS50250"/>
    </source>
</evidence>
<evidence type="ECO:0000313" key="3">
    <source>
        <dbReference type="EMBL" id="KAJ6243292.1"/>
    </source>
</evidence>
<evidence type="ECO:0000256" key="1">
    <source>
        <dbReference type="SAM" id="MobiDB-lite"/>
    </source>
</evidence>
<proteinExistence type="predicted"/>
<sequence length="473" mass="54638">MSSEDVLSDFGYSDQSNSGEGFESGSDSGYETGSDSYDDKKPTKPKGKPTKLDLENGYYDSKGLLEEDDDDDAIDDALDGFEKVVKLEIELGGKGIWGFRSLKQVVKLDFEDGEFEEMFEKYDEMLTYIDSAVQTSKSEKCLNSLLNMVSNDKELKAEILEKFYKITLEALKKTGIMRLWFKLNLKLANLWFTKGEYTNLNKILSELKQHCTLKDGSYDINKGTQLLEIFALEIQILGELKQFKKLKDVYQKAKAMETAVPSPKILGIIKESGGKMYLREKRWSKAYLEFFEAFKNFDLAGSPNKIRCLKYLVISSMLKLTDFNPFDIQEVSPYINNKEIEPFVDLVQTYLRDEIDRFEKILQQKKQILEDPIIKFHIPDLFRNIRMKVLVKIIKPYTRIKIDFVAKELNITTKEVEPLLVDLILDEKINAKIDQLTGILEIESTEDQTKYTSLKEWSYHINSIYNNLSSKLI</sequence>
<dbReference type="EMBL" id="JAOAOG010000172">
    <property type="protein sequence ID" value="KAJ6243292.1"/>
    <property type="molecule type" value="Genomic_DNA"/>
</dbReference>
<name>A0ABQ8YFB1_9EUKA</name>
<dbReference type="Gene3D" id="1.25.40.570">
    <property type="match status" value="1"/>
</dbReference>
<organism evidence="3 4">
    <name type="scientific">Anaeramoeba flamelloides</name>
    <dbReference type="NCBI Taxonomy" id="1746091"/>
    <lineage>
        <taxon>Eukaryota</taxon>
        <taxon>Metamonada</taxon>
        <taxon>Anaeramoebidae</taxon>
        <taxon>Anaeramoeba</taxon>
    </lineage>
</organism>